<gene>
    <name evidence="1" type="ORF">KIKIMORA_00770</name>
</gene>
<dbReference type="Proteomes" id="UP001056576">
    <property type="component" value="Segment"/>
</dbReference>
<dbReference type="EMBL" id="ON529857">
    <property type="protein sequence ID" value="USN15223.1"/>
    <property type="molecule type" value="Genomic_DNA"/>
</dbReference>
<evidence type="ECO:0000313" key="1">
    <source>
        <dbReference type="EMBL" id="USN15223.1"/>
    </source>
</evidence>
<organism evidence="1 2">
    <name type="scientific">Brevundimonas phage vB_BpoS-Kikimora</name>
    <dbReference type="NCBI Taxonomy" id="2948601"/>
    <lineage>
        <taxon>Viruses</taxon>
        <taxon>Duplodnaviria</taxon>
        <taxon>Heunggongvirae</taxon>
        <taxon>Uroviricota</taxon>
        <taxon>Caudoviricetes</taxon>
        <taxon>Jeanschmidtviridae</taxon>
        <taxon>Kikimoravirus</taxon>
        <taxon>Kikimoravirus kikimora</taxon>
    </lineage>
</organism>
<reference evidence="1 2" key="1">
    <citation type="submission" date="2022-05" db="EMBL/GenBank/DDBJ databases">
        <authorList>
            <person name="Friedrich I."/>
            <person name="Poehlein A."/>
            <person name="Schneider D."/>
            <person name="Hertel R."/>
            <person name="Daniel R."/>
        </authorList>
    </citation>
    <scope>NUCLEOTIDE SEQUENCE [LARGE SCALE GENOMIC DNA]</scope>
</reference>
<evidence type="ECO:0000313" key="2">
    <source>
        <dbReference type="Proteomes" id="UP001056576"/>
    </source>
</evidence>
<name>A0A9E7MRT8_9CAUD</name>
<keyword evidence="2" id="KW-1185">Reference proteome</keyword>
<accession>A0A9E7MRT8</accession>
<protein>
    <submittedName>
        <fullName evidence="1">Uncharacterized protein</fullName>
    </submittedName>
</protein>
<sequence length="75" mass="8672">MRRRLISRAAWDAKREQYPFHRTTRGIKSSPPPEAVEPAAFGDFVRVPIPPLDVVFWGFLTEDAGALFDRRFARQ</sequence>
<proteinExistence type="predicted"/>